<sequence length="169" mass="19041">MQAKTWILAILIFVLAWNYLMPTVSVTKNRFSVPSLPIEKEEKTVPLISPVTNDIDFHTLEIPSISLFQTFPDNQTVEKGITILENSTHLTILAAHSGSGPMAIFTPIELLQIGDEIVWNQESYLISDVYYTLKDGDIDLSLSNQFQYLVLTTCSQRQKGKQLVIIAKK</sequence>
<name>A0A9D1CL27_9FIRM</name>
<dbReference type="InterPro" id="IPR023365">
    <property type="entry name" value="Sortase_dom-sf"/>
</dbReference>
<proteinExistence type="predicted"/>
<organism evidence="1 2">
    <name type="scientific">Candidatus Faecenecus gallistercoris</name>
    <dbReference type="NCBI Taxonomy" id="2840793"/>
    <lineage>
        <taxon>Bacteria</taxon>
        <taxon>Bacillati</taxon>
        <taxon>Bacillota</taxon>
        <taxon>Bacillota incertae sedis</taxon>
        <taxon>Candidatus Faecenecus</taxon>
    </lineage>
</organism>
<evidence type="ECO:0000313" key="2">
    <source>
        <dbReference type="Proteomes" id="UP000886725"/>
    </source>
</evidence>
<gene>
    <name evidence="1" type="ORF">IAC85_06300</name>
</gene>
<dbReference type="EMBL" id="DVFU01000122">
    <property type="protein sequence ID" value="HIQ65332.1"/>
    <property type="molecule type" value="Genomic_DNA"/>
</dbReference>
<dbReference type="Proteomes" id="UP000886725">
    <property type="component" value="Unassembled WGS sequence"/>
</dbReference>
<accession>A0A9D1CL27</accession>
<comment type="caution">
    <text evidence="1">The sequence shown here is derived from an EMBL/GenBank/DDBJ whole genome shotgun (WGS) entry which is preliminary data.</text>
</comment>
<protein>
    <submittedName>
        <fullName evidence="1">Sortase</fullName>
    </submittedName>
</protein>
<dbReference type="AlphaFoldDB" id="A0A9D1CL27"/>
<evidence type="ECO:0000313" key="1">
    <source>
        <dbReference type="EMBL" id="HIQ65332.1"/>
    </source>
</evidence>
<reference evidence="1" key="2">
    <citation type="journal article" date="2021" name="PeerJ">
        <title>Extensive microbial diversity within the chicken gut microbiome revealed by metagenomics and culture.</title>
        <authorList>
            <person name="Gilroy R."/>
            <person name="Ravi A."/>
            <person name="Getino M."/>
            <person name="Pursley I."/>
            <person name="Horton D.L."/>
            <person name="Alikhan N.F."/>
            <person name="Baker D."/>
            <person name="Gharbi K."/>
            <person name="Hall N."/>
            <person name="Watson M."/>
            <person name="Adriaenssens E.M."/>
            <person name="Foster-Nyarko E."/>
            <person name="Jarju S."/>
            <person name="Secka A."/>
            <person name="Antonio M."/>
            <person name="Oren A."/>
            <person name="Chaudhuri R.R."/>
            <person name="La Ragione R."/>
            <person name="Hildebrand F."/>
            <person name="Pallen M.J."/>
        </authorList>
    </citation>
    <scope>NUCLEOTIDE SEQUENCE</scope>
    <source>
        <strain evidence="1">CHK165-10780</strain>
    </source>
</reference>
<reference evidence="1" key="1">
    <citation type="submission" date="2020-10" db="EMBL/GenBank/DDBJ databases">
        <authorList>
            <person name="Gilroy R."/>
        </authorList>
    </citation>
    <scope>NUCLEOTIDE SEQUENCE</scope>
    <source>
        <strain evidence="1">CHK165-10780</strain>
    </source>
</reference>
<dbReference type="Gene3D" id="2.40.260.10">
    <property type="entry name" value="Sortase"/>
    <property type="match status" value="1"/>
</dbReference>
<dbReference type="CDD" id="cd00004">
    <property type="entry name" value="Sortase"/>
    <property type="match status" value="1"/>
</dbReference>